<reference evidence="8 9" key="1">
    <citation type="submission" date="2021-04" db="EMBL/GenBank/DDBJ databases">
        <title>Whole genome sequence of Jiella sp. KSK16Y-1.</title>
        <authorList>
            <person name="Tuo L."/>
        </authorList>
    </citation>
    <scope>NUCLEOTIDE SEQUENCE [LARGE SCALE GENOMIC DNA]</scope>
    <source>
        <strain evidence="8 9">KSK16Y-1</strain>
    </source>
</reference>
<dbReference type="Proteomes" id="UP000678276">
    <property type="component" value="Unassembled WGS sequence"/>
</dbReference>
<dbReference type="RefSeq" id="WP_209595268.1">
    <property type="nucleotide sequence ID" value="NZ_JAGJCF010000010.1"/>
</dbReference>
<evidence type="ECO:0000313" key="9">
    <source>
        <dbReference type="Proteomes" id="UP000678276"/>
    </source>
</evidence>
<organism evidence="8 9">
    <name type="scientific">Jiella mangrovi</name>
    <dbReference type="NCBI Taxonomy" id="2821407"/>
    <lineage>
        <taxon>Bacteria</taxon>
        <taxon>Pseudomonadati</taxon>
        <taxon>Pseudomonadota</taxon>
        <taxon>Alphaproteobacteria</taxon>
        <taxon>Hyphomicrobiales</taxon>
        <taxon>Aurantimonadaceae</taxon>
        <taxon>Jiella</taxon>
    </lineage>
</organism>
<evidence type="ECO:0000256" key="6">
    <source>
        <dbReference type="ARBA" id="ARBA00025321"/>
    </source>
</evidence>
<evidence type="ECO:0000313" key="8">
    <source>
        <dbReference type="EMBL" id="MBP0616783.1"/>
    </source>
</evidence>
<dbReference type="Pfam" id="PF07886">
    <property type="entry name" value="BA14K"/>
    <property type="match status" value="1"/>
</dbReference>
<proteinExistence type="inferred from homology"/>
<dbReference type="InterPro" id="IPR012413">
    <property type="entry name" value="BA14K"/>
</dbReference>
<feature type="chain" id="PRO_5045638685" description="Lectin-like protein BA14k" evidence="7">
    <location>
        <begin position="26"/>
        <end position="129"/>
    </location>
</feature>
<keyword evidence="5" id="KW-0430">Lectin</keyword>
<sequence length="129" mass="13872">MKKLLIAVSAAAIAFGAAGIGTAEAAPMPIWHHHGDRHPHGPPPPHGWHHHHGGYAIGAGVAGLAAGAIIGSELASAPRYYPAPVYPAPVYPVAYDWHRHVAYCEAHHRYYDPRSNTYIGVDGRTYVCR</sequence>
<keyword evidence="4" id="KW-1003">Cell membrane</keyword>
<evidence type="ECO:0000256" key="5">
    <source>
        <dbReference type="ARBA" id="ARBA00022734"/>
    </source>
</evidence>
<keyword evidence="9" id="KW-1185">Reference proteome</keyword>
<comment type="subcellular location">
    <subcellularLocation>
        <location evidence="1">Membrane</location>
        <topology evidence="1">Single-pass membrane protein</topology>
    </subcellularLocation>
</comment>
<protein>
    <recommendedName>
        <fullName evidence="3">Lectin-like protein BA14k</fullName>
    </recommendedName>
</protein>
<name>A0ABS4BJ48_9HYPH</name>
<accession>A0ABS4BJ48</accession>
<feature type="signal peptide" evidence="7">
    <location>
        <begin position="1"/>
        <end position="25"/>
    </location>
</feature>
<evidence type="ECO:0000256" key="7">
    <source>
        <dbReference type="SAM" id="SignalP"/>
    </source>
</evidence>
<evidence type="ECO:0000256" key="2">
    <source>
        <dbReference type="ARBA" id="ARBA00010270"/>
    </source>
</evidence>
<evidence type="ECO:0000256" key="3">
    <source>
        <dbReference type="ARBA" id="ARBA00020552"/>
    </source>
</evidence>
<comment type="caution">
    <text evidence="8">The sequence shown here is derived from an EMBL/GenBank/DDBJ whole genome shotgun (WGS) entry which is preliminary data.</text>
</comment>
<evidence type="ECO:0000256" key="4">
    <source>
        <dbReference type="ARBA" id="ARBA00022475"/>
    </source>
</evidence>
<evidence type="ECO:0000256" key="1">
    <source>
        <dbReference type="ARBA" id="ARBA00004167"/>
    </source>
</evidence>
<keyword evidence="4" id="KW-0472">Membrane</keyword>
<comment type="similarity">
    <text evidence="2">Belongs to the BA14k family.</text>
</comment>
<comment type="function">
    <text evidence="6">Has immunoglobulin-binding and hemagglutination properties, and can bind to mannose. Essential for virulence. May be involved in LPS biosynthesis or polysaccharide transport.</text>
</comment>
<dbReference type="EMBL" id="JAGJCF010000010">
    <property type="protein sequence ID" value="MBP0616783.1"/>
    <property type="molecule type" value="Genomic_DNA"/>
</dbReference>
<gene>
    <name evidence="8" type="ORF">J6595_14435</name>
</gene>
<keyword evidence="7" id="KW-0732">Signal</keyword>